<evidence type="ECO:0000313" key="2">
    <source>
        <dbReference type="Proteomes" id="UP001234581"/>
    </source>
</evidence>
<dbReference type="RefSeq" id="XP_058337957.1">
    <property type="nucleotide sequence ID" value="XM_058491312.1"/>
</dbReference>
<dbReference type="AlphaFoldDB" id="A0AAD7UT44"/>
<accession>A0AAD7UT44</accession>
<protein>
    <submittedName>
        <fullName evidence="1">Uncharacterized protein</fullName>
    </submittedName>
</protein>
<proteinExistence type="predicted"/>
<dbReference type="Proteomes" id="UP001234581">
    <property type="component" value="Unassembled WGS sequence"/>
</dbReference>
<keyword evidence="2" id="KW-1185">Reference proteome</keyword>
<dbReference type="EMBL" id="JARTCD010000087">
    <property type="protein sequence ID" value="KAJ8653043.1"/>
    <property type="molecule type" value="Genomic_DNA"/>
</dbReference>
<evidence type="ECO:0000313" key="1">
    <source>
        <dbReference type="EMBL" id="KAJ8653043.1"/>
    </source>
</evidence>
<name>A0AAD7UT44_9FUNG</name>
<sequence>MALSPFSNNHMLLSPRRHDTFAGSKTNGLHRFVLSAHYWSRIMACTSDIMAVVKRHHTSLSVLYLRFDREVIDSRFLFRLAHYRLPQLLELHLSAEGFSFNDDLKHTRMDGLRPSFNKAIAALLPRCPNLRILHIVEQLYCKPSLPAGLFSLEDNVILSLVDHCRFLDQLKIDTRERYIVQDNLTAIDFEEFNKIITKQT</sequence>
<dbReference type="GeneID" id="83218744"/>
<reference evidence="1 2" key="1">
    <citation type="submission" date="2023-03" db="EMBL/GenBank/DDBJ databases">
        <title>Genome sequence of Lichtheimia ornata CBS 291.66.</title>
        <authorList>
            <person name="Mohabir J.T."/>
            <person name="Shea T.P."/>
            <person name="Kurbessoian T."/>
            <person name="Berby B."/>
            <person name="Fontaine J."/>
            <person name="Livny J."/>
            <person name="Gnirke A."/>
            <person name="Stajich J.E."/>
            <person name="Cuomo C.A."/>
        </authorList>
    </citation>
    <scope>NUCLEOTIDE SEQUENCE [LARGE SCALE GENOMIC DNA]</scope>
    <source>
        <strain evidence="1">CBS 291.66</strain>
    </source>
</reference>
<dbReference type="Gene3D" id="3.80.10.10">
    <property type="entry name" value="Ribonuclease Inhibitor"/>
    <property type="match status" value="1"/>
</dbReference>
<gene>
    <name evidence="1" type="ORF">O0I10_011343</name>
</gene>
<organism evidence="1 2">
    <name type="scientific">Lichtheimia ornata</name>
    <dbReference type="NCBI Taxonomy" id="688661"/>
    <lineage>
        <taxon>Eukaryota</taxon>
        <taxon>Fungi</taxon>
        <taxon>Fungi incertae sedis</taxon>
        <taxon>Mucoromycota</taxon>
        <taxon>Mucoromycotina</taxon>
        <taxon>Mucoromycetes</taxon>
        <taxon>Mucorales</taxon>
        <taxon>Lichtheimiaceae</taxon>
        <taxon>Lichtheimia</taxon>
    </lineage>
</organism>
<comment type="caution">
    <text evidence="1">The sequence shown here is derived from an EMBL/GenBank/DDBJ whole genome shotgun (WGS) entry which is preliminary data.</text>
</comment>
<dbReference type="InterPro" id="IPR032675">
    <property type="entry name" value="LRR_dom_sf"/>
</dbReference>